<dbReference type="Gene3D" id="3.40.462.20">
    <property type="match status" value="1"/>
</dbReference>
<evidence type="ECO:0000313" key="8">
    <source>
        <dbReference type="Proteomes" id="UP000598996"/>
    </source>
</evidence>
<protein>
    <submittedName>
        <fullName evidence="7">FAD-binding protein</fullName>
    </submittedName>
</protein>
<dbReference type="Proteomes" id="UP000598996">
    <property type="component" value="Unassembled WGS sequence"/>
</dbReference>
<evidence type="ECO:0000256" key="5">
    <source>
        <dbReference type="ARBA" id="ARBA00023002"/>
    </source>
</evidence>
<comment type="similarity">
    <text evidence="2">Belongs to the oxygen-dependent FAD-linked oxidoreductase family.</text>
</comment>
<dbReference type="RefSeq" id="WP_202996814.1">
    <property type="nucleotide sequence ID" value="NZ_JAENHO010000013.1"/>
</dbReference>
<evidence type="ECO:0000259" key="6">
    <source>
        <dbReference type="PROSITE" id="PS51387"/>
    </source>
</evidence>
<evidence type="ECO:0000256" key="4">
    <source>
        <dbReference type="ARBA" id="ARBA00022827"/>
    </source>
</evidence>
<accession>A0ABS1W038</accession>
<dbReference type="SUPFAM" id="SSF56176">
    <property type="entry name" value="FAD-binding/transporter-associated domain-like"/>
    <property type="match status" value="1"/>
</dbReference>
<dbReference type="Gene3D" id="3.30.43.10">
    <property type="entry name" value="Uridine Diphospho-n-acetylenolpyruvylglucosamine Reductase, domain 2"/>
    <property type="match status" value="1"/>
</dbReference>
<dbReference type="InterPro" id="IPR016169">
    <property type="entry name" value="FAD-bd_PCMH_sub2"/>
</dbReference>
<evidence type="ECO:0000256" key="1">
    <source>
        <dbReference type="ARBA" id="ARBA00001974"/>
    </source>
</evidence>
<dbReference type="InterPro" id="IPR050416">
    <property type="entry name" value="FAD-linked_Oxidoreductase"/>
</dbReference>
<feature type="domain" description="FAD-binding PCMH-type" evidence="6">
    <location>
        <begin position="8"/>
        <end position="217"/>
    </location>
</feature>
<dbReference type="Pfam" id="PF01565">
    <property type="entry name" value="FAD_binding_4"/>
    <property type="match status" value="1"/>
</dbReference>
<organism evidence="7 8">
    <name type="scientific">Paractinoplanes lichenicola</name>
    <dbReference type="NCBI Taxonomy" id="2802976"/>
    <lineage>
        <taxon>Bacteria</taxon>
        <taxon>Bacillati</taxon>
        <taxon>Actinomycetota</taxon>
        <taxon>Actinomycetes</taxon>
        <taxon>Micromonosporales</taxon>
        <taxon>Micromonosporaceae</taxon>
        <taxon>Paractinoplanes</taxon>
    </lineage>
</organism>
<comment type="cofactor">
    <cofactor evidence="1">
        <name>FAD</name>
        <dbReference type="ChEBI" id="CHEBI:57692"/>
    </cofactor>
</comment>
<keyword evidence="4" id="KW-0274">FAD</keyword>
<dbReference type="EMBL" id="JAENHO010000013">
    <property type="protein sequence ID" value="MBL7260105.1"/>
    <property type="molecule type" value="Genomic_DNA"/>
</dbReference>
<dbReference type="InterPro" id="IPR016166">
    <property type="entry name" value="FAD-bd_PCMH"/>
</dbReference>
<dbReference type="PANTHER" id="PTHR42973:SF39">
    <property type="entry name" value="FAD-BINDING PCMH-TYPE DOMAIN-CONTAINING PROTEIN"/>
    <property type="match status" value="1"/>
</dbReference>
<dbReference type="InterPro" id="IPR016167">
    <property type="entry name" value="FAD-bd_PCMH_sub1"/>
</dbReference>
<sequence length="346" mass="36925">MDVWNGAVRHRPAAVVRPATAEQVARAVVERGELALSVRSGGHDPAGRSVRDGGLVLDIRGLSRIEVDGRIVETDETHEPELLWAIRGGGGNFGVVTELRVRLHPVVRLTAGILFFAWEEAEQLFPLLASYMHAAPEALTTQLGVFTSPAGKPGLFALPVWCGDPAEGRAEVDKFAGLGTLTSNQVTDMGYADLMTFYETLTPAGRQVAMRTRTVPDITPDVARALVHAGDTLTTPMSGIPINQLRGPSTKVDSAATAFAYRTPHFVAEIAAVWTPGLPGEHAAWARDVSAALEPHSLPGGYVNLIGPDDQDQADAAYGPGTDRLLIAKQTYDPANVFSATSLPRR</sequence>
<dbReference type="InterPro" id="IPR036318">
    <property type="entry name" value="FAD-bd_PCMH-like_sf"/>
</dbReference>
<dbReference type="Gene3D" id="3.30.465.10">
    <property type="match status" value="1"/>
</dbReference>
<evidence type="ECO:0000256" key="2">
    <source>
        <dbReference type="ARBA" id="ARBA00005466"/>
    </source>
</evidence>
<evidence type="ECO:0000313" key="7">
    <source>
        <dbReference type="EMBL" id="MBL7260105.1"/>
    </source>
</evidence>
<keyword evidence="8" id="KW-1185">Reference proteome</keyword>
<keyword evidence="5" id="KW-0560">Oxidoreductase</keyword>
<dbReference type="PROSITE" id="PS51387">
    <property type="entry name" value="FAD_PCMH"/>
    <property type="match status" value="1"/>
</dbReference>
<keyword evidence="3" id="KW-0285">Flavoprotein</keyword>
<gene>
    <name evidence="7" type="ORF">JKJ07_37860</name>
</gene>
<dbReference type="PANTHER" id="PTHR42973">
    <property type="entry name" value="BINDING OXIDOREDUCTASE, PUTATIVE (AFU_ORTHOLOGUE AFUA_1G17690)-RELATED"/>
    <property type="match status" value="1"/>
</dbReference>
<reference evidence="7 8" key="1">
    <citation type="submission" date="2021-01" db="EMBL/GenBank/DDBJ databases">
        <title>Actinoplanes sp. nov. LDG1-01 isolated from lichen.</title>
        <authorList>
            <person name="Saeng-In P."/>
            <person name="Phongsopitanun W."/>
            <person name="Kanchanasin P."/>
            <person name="Yuki M."/>
            <person name="Kudo T."/>
            <person name="Ohkuma M."/>
            <person name="Tanasupawat S."/>
        </authorList>
    </citation>
    <scope>NUCLEOTIDE SEQUENCE [LARGE SCALE GENOMIC DNA]</scope>
    <source>
        <strain evidence="7 8">LDG1-01</strain>
    </source>
</reference>
<dbReference type="InterPro" id="IPR012951">
    <property type="entry name" value="BBE"/>
</dbReference>
<evidence type="ECO:0000256" key="3">
    <source>
        <dbReference type="ARBA" id="ARBA00022630"/>
    </source>
</evidence>
<proteinExistence type="inferred from homology"/>
<comment type="caution">
    <text evidence="7">The sequence shown here is derived from an EMBL/GenBank/DDBJ whole genome shotgun (WGS) entry which is preliminary data.</text>
</comment>
<dbReference type="InterPro" id="IPR006094">
    <property type="entry name" value="Oxid_FAD_bind_N"/>
</dbReference>
<name>A0ABS1W038_9ACTN</name>
<dbReference type="Pfam" id="PF08031">
    <property type="entry name" value="BBE"/>
    <property type="match status" value="1"/>
</dbReference>